<evidence type="ECO:0000256" key="5">
    <source>
        <dbReference type="SAM" id="Phobius"/>
    </source>
</evidence>
<feature type="transmembrane region" description="Helical" evidence="5">
    <location>
        <begin position="291"/>
        <end position="314"/>
    </location>
</feature>
<evidence type="ECO:0000313" key="7">
    <source>
        <dbReference type="EMBL" id="MFC7317812.1"/>
    </source>
</evidence>
<evidence type="ECO:0000259" key="6">
    <source>
        <dbReference type="Pfam" id="PF10502"/>
    </source>
</evidence>
<feature type="domain" description="Peptidase S26" evidence="6">
    <location>
        <begin position="7"/>
        <end position="88"/>
    </location>
</feature>
<evidence type="ECO:0000256" key="2">
    <source>
        <dbReference type="ARBA" id="ARBA00022692"/>
    </source>
</evidence>
<dbReference type="InterPro" id="IPR001733">
    <property type="entry name" value="Peptidase_S26B"/>
</dbReference>
<comment type="caution">
    <text evidence="7">The sequence shown here is derived from an EMBL/GenBank/DDBJ whole genome shotgun (WGS) entry which is preliminary data.</text>
</comment>
<keyword evidence="2 5" id="KW-0812">Transmembrane</keyword>
<organism evidence="7 8">
    <name type="scientific">Halomarina halobia</name>
    <dbReference type="NCBI Taxonomy" id="3033386"/>
    <lineage>
        <taxon>Archaea</taxon>
        <taxon>Methanobacteriati</taxon>
        <taxon>Methanobacteriota</taxon>
        <taxon>Stenosarchaea group</taxon>
        <taxon>Halobacteria</taxon>
        <taxon>Halobacteriales</taxon>
        <taxon>Natronomonadaceae</taxon>
        <taxon>Halomarina</taxon>
    </lineage>
</organism>
<dbReference type="NCBIfam" id="TIGR02228">
    <property type="entry name" value="sigpep_I_arch"/>
    <property type="match status" value="1"/>
</dbReference>
<dbReference type="GO" id="GO:0009003">
    <property type="term" value="F:signal peptidase activity"/>
    <property type="evidence" value="ECO:0007669"/>
    <property type="project" value="UniProtKB-EC"/>
</dbReference>
<keyword evidence="7" id="KW-0378">Hydrolase</keyword>
<dbReference type="Proteomes" id="UP001596547">
    <property type="component" value="Unassembled WGS sequence"/>
</dbReference>
<evidence type="ECO:0000313" key="8">
    <source>
        <dbReference type="Proteomes" id="UP001596547"/>
    </source>
</evidence>
<dbReference type="PRINTS" id="PR00728">
    <property type="entry name" value="SIGNALPTASE"/>
</dbReference>
<comment type="subcellular location">
    <subcellularLocation>
        <location evidence="1">Membrane</location>
    </subcellularLocation>
</comment>
<reference evidence="7 8" key="1">
    <citation type="journal article" date="2019" name="Int. J. Syst. Evol. Microbiol.">
        <title>The Global Catalogue of Microorganisms (GCM) 10K type strain sequencing project: providing services to taxonomists for standard genome sequencing and annotation.</title>
        <authorList>
            <consortium name="The Broad Institute Genomics Platform"/>
            <consortium name="The Broad Institute Genome Sequencing Center for Infectious Disease"/>
            <person name="Wu L."/>
            <person name="Ma J."/>
        </authorList>
    </citation>
    <scope>NUCLEOTIDE SEQUENCE [LARGE SCALE GENOMIC DNA]</scope>
    <source>
        <strain evidence="7 8">PSR21</strain>
    </source>
</reference>
<dbReference type="EC" id="3.4.21.89" evidence="7"/>
<dbReference type="GO" id="GO:0016020">
    <property type="term" value="C:membrane"/>
    <property type="evidence" value="ECO:0007669"/>
    <property type="project" value="UniProtKB-SubCell"/>
</dbReference>
<evidence type="ECO:0000256" key="4">
    <source>
        <dbReference type="ARBA" id="ARBA00023136"/>
    </source>
</evidence>
<dbReference type="InterPro" id="IPR036286">
    <property type="entry name" value="LexA/Signal_pep-like_sf"/>
</dbReference>
<keyword evidence="8" id="KW-1185">Reference proteome</keyword>
<dbReference type="PANTHER" id="PTHR10806">
    <property type="entry name" value="SIGNAL PEPTIDASE COMPLEX CATALYTIC SUBUNIT SEC11"/>
    <property type="match status" value="1"/>
</dbReference>
<dbReference type="GeneID" id="79315505"/>
<evidence type="ECO:0000256" key="1">
    <source>
        <dbReference type="ARBA" id="ARBA00004370"/>
    </source>
</evidence>
<keyword evidence="3 5" id="KW-1133">Transmembrane helix</keyword>
<dbReference type="PANTHER" id="PTHR10806:SF6">
    <property type="entry name" value="SIGNAL PEPTIDASE COMPLEX CATALYTIC SUBUNIT SEC11"/>
    <property type="match status" value="1"/>
</dbReference>
<dbReference type="AlphaFoldDB" id="A0ABD6AC43"/>
<dbReference type="CDD" id="cd06530">
    <property type="entry name" value="S26_SPase_I"/>
    <property type="match status" value="1"/>
</dbReference>
<dbReference type="InterPro" id="IPR019533">
    <property type="entry name" value="Peptidase_S26"/>
</dbReference>
<dbReference type="SUPFAM" id="SSF51306">
    <property type="entry name" value="LexA/Signal peptidase"/>
    <property type="match status" value="1"/>
</dbReference>
<dbReference type="EMBL" id="JBHTBF010000002">
    <property type="protein sequence ID" value="MFC7317812.1"/>
    <property type="molecule type" value="Genomic_DNA"/>
</dbReference>
<protein>
    <submittedName>
        <fullName evidence="7">Signal peptidase I</fullName>
        <ecNumber evidence="7">3.4.21.89</ecNumber>
    </submittedName>
</protein>
<sequence>MRTLAGVVAIGVLAALVLLPATAPVHVSYVYSESMEPTIERGDGYLVLAAGEVRPGDIAVFRSSVRDEYVTHRVVGRTADGFVTKGDNNPTTDQAAGHPYVRRDAVVGTVLTVNGRPVTLPGFGYAVGAIRTHRPVALSLVGVLVAAWFVHQSGEPRRPTRSLLRNEDVIRPLFAASCLVLVGLVVLGGSTHTLTYVAITGQSASPRVVTVGESQTDHLTVGVAKTPLTRRIVTTEGMTITAQRWNVSAVELDVVVPGVAERGPHRAHVTVYKYPAVLPGETLAALQRVHAVLAAAVSSVLTLAPLYGAYALCIDGRSPIRLPRARWLRRRWGR</sequence>
<name>A0ABD6AC43_9EURY</name>
<feature type="transmembrane region" description="Helical" evidence="5">
    <location>
        <begin position="135"/>
        <end position="151"/>
    </location>
</feature>
<accession>A0ABD6AC43</accession>
<keyword evidence="4 5" id="KW-0472">Membrane</keyword>
<dbReference type="Gene3D" id="2.10.109.10">
    <property type="entry name" value="Umud Fragment, subunit A"/>
    <property type="match status" value="1"/>
</dbReference>
<dbReference type="RefSeq" id="WP_276302948.1">
    <property type="nucleotide sequence ID" value="NZ_CP119992.1"/>
</dbReference>
<gene>
    <name evidence="7" type="ORF">ACFQPE_13585</name>
</gene>
<proteinExistence type="predicted"/>
<feature type="transmembrane region" description="Helical" evidence="5">
    <location>
        <begin position="172"/>
        <end position="199"/>
    </location>
</feature>
<evidence type="ECO:0000256" key="3">
    <source>
        <dbReference type="ARBA" id="ARBA00022989"/>
    </source>
</evidence>
<dbReference type="Pfam" id="PF10502">
    <property type="entry name" value="Peptidase_S26"/>
    <property type="match status" value="1"/>
</dbReference>